<dbReference type="Proteomes" id="UP000290909">
    <property type="component" value="Chromosome"/>
</dbReference>
<organism evidence="2 3">
    <name type="scientific">Acholeplasma hippikon</name>
    <dbReference type="NCBI Taxonomy" id="264636"/>
    <lineage>
        <taxon>Bacteria</taxon>
        <taxon>Bacillati</taxon>
        <taxon>Mycoplasmatota</taxon>
        <taxon>Mollicutes</taxon>
        <taxon>Acholeplasmatales</taxon>
        <taxon>Acholeplasmataceae</taxon>
        <taxon>Acholeplasma</taxon>
    </lineage>
</organism>
<dbReference type="RefSeq" id="WP_035369004.1">
    <property type="nucleotide sequence ID" value="NZ_LR215050.1"/>
</dbReference>
<feature type="transmembrane region" description="Helical" evidence="1">
    <location>
        <begin position="20"/>
        <end position="53"/>
    </location>
</feature>
<proteinExistence type="predicted"/>
<reference evidence="2 3" key="1">
    <citation type="submission" date="2019-01" db="EMBL/GenBank/DDBJ databases">
        <authorList>
            <consortium name="Pathogen Informatics"/>
        </authorList>
    </citation>
    <scope>NUCLEOTIDE SEQUENCE [LARGE SCALE GENOMIC DNA]</scope>
    <source>
        <strain evidence="2 3">NCTC10172</strain>
    </source>
</reference>
<evidence type="ECO:0000313" key="3">
    <source>
        <dbReference type="Proteomes" id="UP000290909"/>
    </source>
</evidence>
<dbReference type="AlphaFoldDB" id="A0A449BI71"/>
<dbReference type="EMBL" id="LR215050">
    <property type="protein sequence ID" value="VEU82140.1"/>
    <property type="molecule type" value="Genomic_DNA"/>
</dbReference>
<feature type="transmembrane region" description="Helical" evidence="1">
    <location>
        <begin position="210"/>
        <end position="230"/>
    </location>
</feature>
<name>A0A449BI71_9MOLU</name>
<keyword evidence="1" id="KW-0812">Transmembrane</keyword>
<keyword evidence="1" id="KW-0472">Membrane</keyword>
<evidence type="ECO:0000256" key="1">
    <source>
        <dbReference type="SAM" id="Phobius"/>
    </source>
</evidence>
<keyword evidence="3" id="KW-1185">Reference proteome</keyword>
<evidence type="ECO:0000313" key="2">
    <source>
        <dbReference type="EMBL" id="VEU82140.1"/>
    </source>
</evidence>
<sequence>MDYYKQIKYYEFKKSLLNKVINILNVILIFFNLMALLITALIFFLALMLLGWAKTTYFRTPLSSNNSESGLVKVYMERYEEEYLYFDFMINDLILEDDTFISGDEGGKSFVLQIIADGSLLTKKEEGYYLIPKDTKTIRVSMKLLTNHRTSNNETMIVLNFEDEYTVTFSNFFDEENKKINRGLYNIKIKEKIGENETLLNYGPFRRLRIISIMTLSYTLLNIIKIFILIDRLKGFDKEQYKISKQLNKLKN</sequence>
<gene>
    <name evidence="2" type="ORF">NCTC10172_00147</name>
</gene>
<accession>A0A449BI71</accession>
<dbReference type="KEGG" id="ahk:NCTC10172_00147"/>
<protein>
    <submittedName>
        <fullName evidence="2">Uncharacterized protein</fullName>
    </submittedName>
</protein>
<dbReference type="STRING" id="1408416.GCA_000702765_00702"/>
<keyword evidence="1" id="KW-1133">Transmembrane helix</keyword>